<keyword evidence="1" id="KW-0812">Transmembrane</keyword>
<dbReference type="Proteomes" id="UP000450676">
    <property type="component" value="Unassembled WGS sequence"/>
</dbReference>
<accession>A0A7X4HHM4</accession>
<dbReference type="Pfam" id="PF09912">
    <property type="entry name" value="DUF2141"/>
    <property type="match status" value="1"/>
</dbReference>
<feature type="transmembrane region" description="Helical" evidence="1">
    <location>
        <begin position="6"/>
        <end position="26"/>
    </location>
</feature>
<feature type="transmembrane region" description="Helical" evidence="1">
    <location>
        <begin position="127"/>
        <end position="147"/>
    </location>
</feature>
<keyword evidence="1" id="KW-0472">Membrane</keyword>
<evidence type="ECO:0000313" key="2">
    <source>
        <dbReference type="EMBL" id="MYN11325.1"/>
    </source>
</evidence>
<dbReference type="InterPro" id="IPR018673">
    <property type="entry name" value="DUF2141"/>
</dbReference>
<protein>
    <submittedName>
        <fullName evidence="2">DUF2141 domain-containing protein</fullName>
    </submittedName>
</protein>
<dbReference type="EMBL" id="WWCU01000067">
    <property type="protein sequence ID" value="MYN11325.1"/>
    <property type="molecule type" value="Genomic_DNA"/>
</dbReference>
<reference evidence="2 3" key="1">
    <citation type="submission" date="2019-12" db="EMBL/GenBank/DDBJ databases">
        <title>Novel species isolated from a subtropical stream in China.</title>
        <authorList>
            <person name="Lu H."/>
        </authorList>
    </citation>
    <scope>NUCLEOTIDE SEQUENCE [LARGE SCALE GENOMIC DNA]</scope>
    <source>
        <strain evidence="2 3">FT127W</strain>
    </source>
</reference>
<feature type="transmembrane region" description="Helical" evidence="1">
    <location>
        <begin position="63"/>
        <end position="82"/>
    </location>
</feature>
<name>A0A7X4HHM4_9BURK</name>
<dbReference type="RefSeq" id="WP_161075593.1">
    <property type="nucleotide sequence ID" value="NZ_WWCU01000067.1"/>
</dbReference>
<gene>
    <name evidence="2" type="ORF">GTP77_28845</name>
</gene>
<evidence type="ECO:0000313" key="3">
    <source>
        <dbReference type="Proteomes" id="UP000450676"/>
    </source>
</evidence>
<evidence type="ECO:0000256" key="1">
    <source>
        <dbReference type="SAM" id="Phobius"/>
    </source>
</evidence>
<dbReference type="AlphaFoldDB" id="A0A7X4HHM4"/>
<feature type="transmembrane region" description="Helical" evidence="1">
    <location>
        <begin position="94"/>
        <end position="115"/>
    </location>
</feature>
<comment type="caution">
    <text evidence="2">The sequence shown here is derived from an EMBL/GenBank/DDBJ whole genome shotgun (WGS) entry which is preliminary data.</text>
</comment>
<organism evidence="2 3">
    <name type="scientific">Pseudoduganella aquatica</name>
    <dbReference type="NCBI Taxonomy" id="2660641"/>
    <lineage>
        <taxon>Bacteria</taxon>
        <taxon>Pseudomonadati</taxon>
        <taxon>Pseudomonadota</taxon>
        <taxon>Betaproteobacteria</taxon>
        <taxon>Burkholderiales</taxon>
        <taxon>Oxalobacteraceae</taxon>
        <taxon>Telluria group</taxon>
        <taxon>Pseudoduganella</taxon>
    </lineage>
</organism>
<feature type="transmembrane region" description="Helical" evidence="1">
    <location>
        <begin position="38"/>
        <end position="57"/>
    </location>
</feature>
<keyword evidence="3" id="KW-1185">Reference proteome</keyword>
<sequence>MHLTLTGWLHTLACSYALIIGGAMLWRAKGGAVHRRDGMRYIYAMLLANLTALGVYQLGGFNVFHILALCTLLSLAVAFASARWRKPGRYWLRIHLSAMLFSYYQLVGGLINEAFVRIPALHGQKAMAGLAQGVAMMVFLMVLSYFWGKTARSSAAAIALAALASSAQAGTLTLDLKGVQAGQGNLVIALYNSSEDFLKKPLRKLTVPAANAAMRVDLTDVPAGDYAVSLFQDINSDGKLDTRMFGIPTEPTGTSNNAKGSFGPPKYEAARFTVSADGKAIPIELHK</sequence>
<proteinExistence type="predicted"/>
<keyword evidence="1" id="KW-1133">Transmembrane helix</keyword>